<accession>A0A1F6Y4B8</accession>
<dbReference type="Proteomes" id="UP000178645">
    <property type="component" value="Unassembled WGS sequence"/>
</dbReference>
<keyword evidence="1" id="KW-0812">Transmembrane</keyword>
<proteinExistence type="predicted"/>
<feature type="transmembrane region" description="Helical" evidence="1">
    <location>
        <begin position="36"/>
        <end position="56"/>
    </location>
</feature>
<keyword evidence="1" id="KW-0472">Membrane</keyword>
<evidence type="ECO:0000313" key="2">
    <source>
        <dbReference type="EMBL" id="OGJ01223.1"/>
    </source>
</evidence>
<sequence>MKKPFLHALAAALYIVVIVFVAQAVGSALKDQNDSIITPMTMLSLFVLSAAIMGYLFLSEPLQLFLENKKQEAVTFFAKTVGIFACFVAVFTILLFLV</sequence>
<feature type="transmembrane region" description="Helical" evidence="1">
    <location>
        <begin position="76"/>
        <end position="97"/>
    </location>
</feature>
<reference evidence="2 3" key="1">
    <citation type="journal article" date="2016" name="Nat. Commun.">
        <title>Thousands of microbial genomes shed light on interconnected biogeochemical processes in an aquifer system.</title>
        <authorList>
            <person name="Anantharaman K."/>
            <person name="Brown C.T."/>
            <person name="Hug L.A."/>
            <person name="Sharon I."/>
            <person name="Castelle C.J."/>
            <person name="Probst A.J."/>
            <person name="Thomas B.C."/>
            <person name="Singh A."/>
            <person name="Wilkins M.J."/>
            <person name="Karaoz U."/>
            <person name="Brodie E.L."/>
            <person name="Williams K.H."/>
            <person name="Hubbard S.S."/>
            <person name="Banfield J.F."/>
        </authorList>
    </citation>
    <scope>NUCLEOTIDE SEQUENCE [LARGE SCALE GENOMIC DNA]</scope>
</reference>
<keyword evidence="1" id="KW-1133">Transmembrane helix</keyword>
<comment type="caution">
    <text evidence="2">The sequence shown here is derived from an EMBL/GenBank/DDBJ whole genome shotgun (WGS) entry which is preliminary data.</text>
</comment>
<gene>
    <name evidence="2" type="ORF">A3G53_03695</name>
</gene>
<evidence type="ECO:0000313" key="3">
    <source>
        <dbReference type="Proteomes" id="UP000178645"/>
    </source>
</evidence>
<protein>
    <submittedName>
        <fullName evidence="2">Uncharacterized protein</fullName>
    </submittedName>
</protein>
<evidence type="ECO:0000256" key="1">
    <source>
        <dbReference type="SAM" id="Phobius"/>
    </source>
</evidence>
<dbReference type="AlphaFoldDB" id="A0A1F6Y4B8"/>
<dbReference type="EMBL" id="MFVU01000031">
    <property type="protein sequence ID" value="OGJ01223.1"/>
    <property type="molecule type" value="Genomic_DNA"/>
</dbReference>
<name>A0A1F6Y4B8_9BACT</name>
<organism evidence="2 3">
    <name type="scientific">Candidatus Nomurabacteria bacterium RIFCSPLOWO2_12_FULL_44_11</name>
    <dbReference type="NCBI Taxonomy" id="1801796"/>
    <lineage>
        <taxon>Bacteria</taxon>
        <taxon>Candidatus Nomuraibacteriota</taxon>
    </lineage>
</organism>